<sequence length="173" mass="19810">MSDFAPLEAIPALADHLSAVNYLHVKTVESRQSLREFAATSLSYMPGWMRLLYRVREYFVMLLGTRQEDMPGKEAIAPNELSFRPGDLGSFFTVVAGEEDRFWLGEARDDMIAGCLGFVCEPGKDGFNRFHLITTATYLRRQARIYFNVIRPFHHLVIHSMARHVLAEAKRRS</sequence>
<proteinExistence type="predicted"/>
<evidence type="ECO:0000313" key="2">
    <source>
        <dbReference type="Proteomes" id="UP001061361"/>
    </source>
</evidence>
<dbReference type="Pfam" id="PF11066">
    <property type="entry name" value="DUF2867"/>
    <property type="match status" value="1"/>
</dbReference>
<dbReference type="Proteomes" id="UP001061361">
    <property type="component" value="Chromosome"/>
</dbReference>
<evidence type="ECO:0008006" key="3">
    <source>
        <dbReference type="Google" id="ProtNLM"/>
    </source>
</evidence>
<dbReference type="EMBL" id="AP026708">
    <property type="protein sequence ID" value="BDQ33060.1"/>
    <property type="molecule type" value="Genomic_DNA"/>
</dbReference>
<dbReference type="RefSeq" id="WP_264983118.1">
    <property type="nucleotide sequence ID" value="NZ_AP026708.1"/>
</dbReference>
<organism evidence="1 2">
    <name type="scientific">Pseudodesulfovibrio portus</name>
    <dbReference type="NCBI Taxonomy" id="231439"/>
    <lineage>
        <taxon>Bacteria</taxon>
        <taxon>Pseudomonadati</taxon>
        <taxon>Thermodesulfobacteriota</taxon>
        <taxon>Desulfovibrionia</taxon>
        <taxon>Desulfovibrionales</taxon>
        <taxon>Desulfovibrionaceae</taxon>
    </lineage>
</organism>
<accession>A0ABM8AP09</accession>
<keyword evidence="2" id="KW-1185">Reference proteome</keyword>
<name>A0ABM8AP09_9BACT</name>
<protein>
    <recommendedName>
        <fullName evidence="3">DUF2867 domain-containing protein</fullName>
    </recommendedName>
</protein>
<reference evidence="1" key="1">
    <citation type="submission" date="2022-08" db="EMBL/GenBank/DDBJ databases">
        <title>Genome Sequence of the sulphate-reducing bacterium, Pseudodesulfovibrio portus JCM14722.</title>
        <authorList>
            <person name="Kondo R."/>
            <person name="Kataoka T."/>
        </authorList>
    </citation>
    <scope>NUCLEOTIDE SEQUENCE</scope>
    <source>
        <strain evidence="1">JCM 14722</strain>
    </source>
</reference>
<gene>
    <name evidence="1" type="ORF">JCM14722_06020</name>
</gene>
<evidence type="ECO:0000313" key="1">
    <source>
        <dbReference type="EMBL" id="BDQ33060.1"/>
    </source>
</evidence>
<dbReference type="InterPro" id="IPR021295">
    <property type="entry name" value="DUF2867"/>
</dbReference>